<dbReference type="EMBL" id="CP003199">
    <property type="protein sequence ID" value="AEW45888.1"/>
    <property type="molecule type" value="Genomic_DNA"/>
</dbReference>
<dbReference type="AlphaFoldDB" id="H6N8B6"/>
<feature type="transmembrane region" description="Helical" evidence="1">
    <location>
        <begin position="6"/>
        <end position="28"/>
    </location>
</feature>
<protein>
    <submittedName>
        <fullName evidence="2">Uncharacterized protein</fullName>
    </submittedName>
</protein>
<gene>
    <name evidence="2" type="ordered locus">MHC_05170</name>
</gene>
<sequence>MDLIKVGAISLAGIGGAGGGLIAYKYGVLNNPTRIREKIKGFSIKREDDDVWSAKVTALTGANINTLHESLSNLKNPSFTKESIRDWCMDSLNSEFKEEDTKFKNVQDYCVYNNKDKLGSSVLNGSDTSKWATIKDSLEKEGGAISKNMQAIKNKLKGEAGATKDENALKDWCEGFYSKIWMGEENTDFSDAKTYCREKTK</sequence>
<evidence type="ECO:0000313" key="2">
    <source>
        <dbReference type="EMBL" id="AEW45888.1"/>
    </source>
</evidence>
<dbReference type="Proteomes" id="UP000009135">
    <property type="component" value="Chromosome"/>
</dbReference>
<reference evidence="2 3" key="1">
    <citation type="journal article" date="2012" name="J. Bacteriol.">
        <title>Complete genome sequence of Mycoplasma haemocanis strain Illinois.</title>
        <authorList>
            <person name="do Nascimento N.C."/>
            <person name="Guimaraes A.M."/>
            <person name="Santos A.P."/>
            <person name="Sanmiguel P.J."/>
            <person name="Messick J.B."/>
        </authorList>
    </citation>
    <scope>NUCLEOTIDE SEQUENCE [LARGE SCALE GENOMIC DNA]</scope>
    <source>
        <strain evidence="2 3">Illinois</strain>
    </source>
</reference>
<accession>H6N8B6</accession>
<name>H6N8B6_MYCHN</name>
<keyword evidence="1" id="KW-0812">Transmembrane</keyword>
<dbReference type="KEGG" id="mhe:MHC_05170"/>
<keyword evidence="1" id="KW-0472">Membrane</keyword>
<evidence type="ECO:0000313" key="3">
    <source>
        <dbReference type="Proteomes" id="UP000009135"/>
    </source>
</evidence>
<organism evidence="2 3">
    <name type="scientific">Mycoplasma haemocanis (strain Illinois)</name>
    <dbReference type="NCBI Taxonomy" id="1111676"/>
    <lineage>
        <taxon>Bacteria</taxon>
        <taxon>Bacillati</taxon>
        <taxon>Mycoplasmatota</taxon>
        <taxon>Mollicutes</taxon>
        <taxon>Mycoplasmataceae</taxon>
        <taxon>Mycoplasma</taxon>
    </lineage>
</organism>
<dbReference type="HOGENOM" id="CLU_087258_1_0_14"/>
<proteinExistence type="predicted"/>
<evidence type="ECO:0000256" key="1">
    <source>
        <dbReference type="SAM" id="Phobius"/>
    </source>
</evidence>
<dbReference type="OrthoDB" id="9826342at2"/>
<keyword evidence="1" id="KW-1133">Transmembrane helix</keyword>
<dbReference type="STRING" id="1111676.MHC_05170"/>
<keyword evidence="3" id="KW-1185">Reference proteome</keyword>